<dbReference type="RefSeq" id="WP_142819605.1">
    <property type="nucleotide sequence ID" value="NZ_CP035503.1"/>
</dbReference>
<reference evidence="1 2" key="1">
    <citation type="submission" date="2019-01" db="EMBL/GenBank/DDBJ databases">
        <title>Genomic insights into a novel species Rhodoferax sp.</title>
        <authorList>
            <person name="Jin L."/>
        </authorList>
    </citation>
    <scope>NUCLEOTIDE SEQUENCE [LARGE SCALE GENOMIC DNA]</scope>
    <source>
        <strain evidence="1 2">CHu59-6-5</strain>
    </source>
</reference>
<proteinExistence type="predicted"/>
<evidence type="ECO:0008006" key="3">
    <source>
        <dbReference type="Google" id="ProtNLM"/>
    </source>
</evidence>
<dbReference type="KEGG" id="rhf:EUB48_13470"/>
<dbReference type="EMBL" id="CP035503">
    <property type="protein sequence ID" value="QDL38184.1"/>
    <property type="molecule type" value="Genomic_DNA"/>
</dbReference>
<sequence>MKTQNNVSPRSPEISENDRTTEVGLARYAYEYLEAAILVHEREAGRNPGSQISPIPAYFLASHAIELTLKAYLRLNRLTVDQLSDKKYGHNLRACYRKAKEFGLLELFNEHPNDVAALDMLIGLNEKHGLRYIRTGAKQFPLWSIVEPFAVRLHQAVASKVGFRSFTHTFPEYAPVQFHGL</sequence>
<dbReference type="AlphaFoldDB" id="A0A515DCN6"/>
<evidence type="ECO:0000313" key="1">
    <source>
        <dbReference type="EMBL" id="QDL38184.1"/>
    </source>
</evidence>
<accession>A0A515DCN6</accession>
<organism evidence="1 2">
    <name type="scientific">Rhodoferax sediminis</name>
    <dbReference type="NCBI Taxonomy" id="2509614"/>
    <lineage>
        <taxon>Bacteria</taxon>
        <taxon>Pseudomonadati</taxon>
        <taxon>Pseudomonadota</taxon>
        <taxon>Betaproteobacteria</taxon>
        <taxon>Burkholderiales</taxon>
        <taxon>Comamonadaceae</taxon>
        <taxon>Rhodoferax</taxon>
    </lineage>
</organism>
<evidence type="ECO:0000313" key="2">
    <source>
        <dbReference type="Proteomes" id="UP000316798"/>
    </source>
</evidence>
<keyword evidence="2" id="KW-1185">Reference proteome</keyword>
<name>A0A515DCN6_9BURK</name>
<gene>
    <name evidence="1" type="ORF">EUB48_13470</name>
</gene>
<dbReference type="Proteomes" id="UP000316798">
    <property type="component" value="Chromosome"/>
</dbReference>
<protein>
    <recommendedName>
        <fullName evidence="3">HEPN domain-containing protein</fullName>
    </recommendedName>
</protein>
<dbReference type="OrthoDB" id="8913107at2"/>